<protein>
    <submittedName>
        <fullName evidence="6">ABC transporter substrate-binding protein</fullName>
    </submittedName>
</protein>
<dbReference type="InterPro" id="IPR039424">
    <property type="entry name" value="SBP_5"/>
</dbReference>
<dbReference type="Pfam" id="PF00496">
    <property type="entry name" value="SBP_bac_5"/>
    <property type="match status" value="1"/>
</dbReference>
<evidence type="ECO:0000313" key="7">
    <source>
        <dbReference type="Proteomes" id="UP000433493"/>
    </source>
</evidence>
<sequence length="531" mass="56894">MTSRSRFLATLATASVAALALAGCAGGGGSPTGTSGEPVHGGSLAFGIPDDNGCVDPQQVSNNDNINIAKQTVASLTAQNPETGEIEPWLASDWTVSDDATEFTFTLRDDATFSDGSPIDAEAVKANFEKIVELGTVAPLGSSYLLGLDSITVVDPSTVTIKFAQPSAQFLQATSTHALGLISVDSVELSQEERCAGDYIGSGPFILESYTPNTGAELSSREDYAWAPAFSENQGAPYLDTLSFTVIPESSTLTGALQSNQIQSSANIAPLDQTVLSDAGYSLDNRANPGMVYTWQPNIEHPVSGDEAVRQAMLRAIDRQAIADLLTEFDRPATSLLSDSTPNYSDQSDLLAYNPEEAKQILDDAGWVEGSDGIRERDGEKLSFTIRYWQPTTDQLQLMQQQLREVGIDMQIEQTTVADMFATMNDEGNTGQWSNLTRADADVLTSTFGPNALFNAHRNNPATDEHLAAQATLLDPEERQVEVDATVRSILESADVIPVFQLSTTIVSAPNTHGVAFDGSTRIDFQNAWTE</sequence>
<comment type="similarity">
    <text evidence="1">Belongs to the bacterial solute-binding protein 5 family.</text>
</comment>
<proteinExistence type="inferred from homology"/>
<dbReference type="CDD" id="cd08492">
    <property type="entry name" value="PBP2_NikA_DppA_OppA_like_15"/>
    <property type="match status" value="1"/>
</dbReference>
<dbReference type="GO" id="GO:1904680">
    <property type="term" value="F:peptide transmembrane transporter activity"/>
    <property type="evidence" value="ECO:0007669"/>
    <property type="project" value="TreeGrafter"/>
</dbReference>
<name>A0A7J5BDP8_9MICO</name>
<keyword evidence="3 4" id="KW-0732">Signal</keyword>
<dbReference type="Gene3D" id="3.10.105.10">
    <property type="entry name" value="Dipeptide-binding Protein, Domain 3"/>
    <property type="match status" value="1"/>
</dbReference>
<dbReference type="OrthoDB" id="5240629at2"/>
<dbReference type="AlphaFoldDB" id="A0A7J5BDP8"/>
<dbReference type="InterPro" id="IPR030678">
    <property type="entry name" value="Peptide/Ni-bd"/>
</dbReference>
<keyword evidence="2" id="KW-0813">Transport</keyword>
<feature type="chain" id="PRO_5029571084" evidence="4">
    <location>
        <begin position="23"/>
        <end position="531"/>
    </location>
</feature>
<evidence type="ECO:0000256" key="3">
    <source>
        <dbReference type="ARBA" id="ARBA00022729"/>
    </source>
</evidence>
<gene>
    <name evidence="6" type="ORF">F8O05_04135</name>
</gene>
<dbReference type="RefSeq" id="WP_158051500.1">
    <property type="nucleotide sequence ID" value="NZ_WBKB01000002.1"/>
</dbReference>
<dbReference type="GO" id="GO:0015833">
    <property type="term" value="P:peptide transport"/>
    <property type="evidence" value="ECO:0007669"/>
    <property type="project" value="TreeGrafter"/>
</dbReference>
<reference evidence="6 7" key="1">
    <citation type="submission" date="2019-09" db="EMBL/GenBank/DDBJ databases">
        <title>Phylogeny of genus Pseudoclavibacter and closely related genus.</title>
        <authorList>
            <person name="Li Y."/>
        </authorList>
    </citation>
    <scope>NUCLEOTIDE SEQUENCE [LARGE SCALE GENOMIC DNA]</scope>
    <source>
        <strain evidence="6 7">KCTC 13959</strain>
    </source>
</reference>
<keyword evidence="7" id="KW-1185">Reference proteome</keyword>
<evidence type="ECO:0000256" key="2">
    <source>
        <dbReference type="ARBA" id="ARBA00022448"/>
    </source>
</evidence>
<dbReference type="SUPFAM" id="SSF53850">
    <property type="entry name" value="Periplasmic binding protein-like II"/>
    <property type="match status" value="1"/>
</dbReference>
<dbReference type="GO" id="GO:0043190">
    <property type="term" value="C:ATP-binding cassette (ABC) transporter complex"/>
    <property type="evidence" value="ECO:0007669"/>
    <property type="project" value="InterPro"/>
</dbReference>
<dbReference type="EMBL" id="WBKB01000002">
    <property type="protein sequence ID" value="KAB1643996.1"/>
    <property type="molecule type" value="Genomic_DNA"/>
</dbReference>
<dbReference type="PANTHER" id="PTHR30290:SF9">
    <property type="entry name" value="OLIGOPEPTIDE-BINDING PROTEIN APPA"/>
    <property type="match status" value="1"/>
</dbReference>
<evidence type="ECO:0000256" key="1">
    <source>
        <dbReference type="ARBA" id="ARBA00005695"/>
    </source>
</evidence>
<dbReference type="InterPro" id="IPR000914">
    <property type="entry name" value="SBP_5_dom"/>
</dbReference>
<feature type="signal peptide" evidence="4">
    <location>
        <begin position="1"/>
        <end position="22"/>
    </location>
</feature>
<dbReference type="Proteomes" id="UP000433493">
    <property type="component" value="Unassembled WGS sequence"/>
</dbReference>
<evidence type="ECO:0000256" key="4">
    <source>
        <dbReference type="SAM" id="SignalP"/>
    </source>
</evidence>
<dbReference type="PANTHER" id="PTHR30290">
    <property type="entry name" value="PERIPLASMIC BINDING COMPONENT OF ABC TRANSPORTER"/>
    <property type="match status" value="1"/>
</dbReference>
<comment type="caution">
    <text evidence="6">The sequence shown here is derived from an EMBL/GenBank/DDBJ whole genome shotgun (WGS) entry which is preliminary data.</text>
</comment>
<dbReference type="GO" id="GO:0042597">
    <property type="term" value="C:periplasmic space"/>
    <property type="evidence" value="ECO:0007669"/>
    <property type="project" value="UniProtKB-ARBA"/>
</dbReference>
<dbReference type="PIRSF" id="PIRSF002741">
    <property type="entry name" value="MppA"/>
    <property type="match status" value="1"/>
</dbReference>
<feature type="domain" description="Solute-binding protein family 5" evidence="5">
    <location>
        <begin position="85"/>
        <end position="430"/>
    </location>
</feature>
<accession>A0A7J5BDP8</accession>
<organism evidence="6 7">
    <name type="scientific">Gulosibacter chungangensis</name>
    <dbReference type="NCBI Taxonomy" id="979746"/>
    <lineage>
        <taxon>Bacteria</taxon>
        <taxon>Bacillati</taxon>
        <taxon>Actinomycetota</taxon>
        <taxon>Actinomycetes</taxon>
        <taxon>Micrococcales</taxon>
        <taxon>Microbacteriaceae</taxon>
        <taxon>Gulosibacter</taxon>
    </lineage>
</organism>
<dbReference type="PROSITE" id="PS51257">
    <property type="entry name" value="PROKAR_LIPOPROTEIN"/>
    <property type="match status" value="1"/>
</dbReference>
<evidence type="ECO:0000313" key="6">
    <source>
        <dbReference type="EMBL" id="KAB1643996.1"/>
    </source>
</evidence>
<evidence type="ECO:0000259" key="5">
    <source>
        <dbReference type="Pfam" id="PF00496"/>
    </source>
</evidence>
<dbReference type="Gene3D" id="3.40.190.10">
    <property type="entry name" value="Periplasmic binding protein-like II"/>
    <property type="match status" value="1"/>
</dbReference>